<evidence type="ECO:0000256" key="1">
    <source>
        <dbReference type="ARBA" id="ARBA00022801"/>
    </source>
</evidence>
<evidence type="ECO:0000256" key="2">
    <source>
        <dbReference type="PIRSR" id="PIRSR005962-1"/>
    </source>
</evidence>
<dbReference type="PANTHER" id="PTHR11014:SF63">
    <property type="entry name" value="METALLOPEPTIDASE, PUTATIVE (AFU_ORTHOLOGUE AFUA_6G09600)-RELATED"/>
    <property type="match status" value="1"/>
</dbReference>
<dbReference type="PANTHER" id="PTHR11014">
    <property type="entry name" value="PEPTIDASE M20 FAMILY MEMBER"/>
    <property type="match status" value="1"/>
</dbReference>
<evidence type="ECO:0000313" key="5">
    <source>
        <dbReference type="Proteomes" id="UP001197827"/>
    </source>
</evidence>
<dbReference type="RefSeq" id="WP_118306570.1">
    <property type="nucleotide sequence ID" value="NZ_JAJDKQ010000007.1"/>
</dbReference>
<name>A0AAW4VCQ0_9FIRM</name>
<proteinExistence type="predicted"/>
<feature type="binding site" evidence="2">
    <location>
        <position position="132"/>
    </location>
    <ligand>
        <name>Mn(2+)</name>
        <dbReference type="ChEBI" id="CHEBI:29035"/>
        <label>2</label>
    </ligand>
</feature>
<dbReference type="SUPFAM" id="SSF55031">
    <property type="entry name" value="Bacterial exopeptidase dimerisation domain"/>
    <property type="match status" value="1"/>
</dbReference>
<dbReference type="Gene3D" id="3.40.630.10">
    <property type="entry name" value="Zn peptidases"/>
    <property type="match status" value="1"/>
</dbReference>
<dbReference type="FunFam" id="3.30.70.360:FF:000001">
    <property type="entry name" value="N-acetyldiaminopimelate deacetylase"/>
    <property type="match status" value="1"/>
</dbReference>
<dbReference type="SUPFAM" id="SSF53187">
    <property type="entry name" value="Zn-dependent exopeptidases"/>
    <property type="match status" value="1"/>
</dbReference>
<dbReference type="EMBL" id="JAJDKQ010000007">
    <property type="protein sequence ID" value="MCB8561414.1"/>
    <property type="molecule type" value="Genomic_DNA"/>
</dbReference>
<dbReference type="Gene3D" id="3.30.70.360">
    <property type="match status" value="1"/>
</dbReference>
<keyword evidence="1" id="KW-0378">Hydrolase</keyword>
<dbReference type="InterPro" id="IPR002933">
    <property type="entry name" value="Peptidase_M20"/>
</dbReference>
<feature type="domain" description="Peptidase M20 dimerisation" evidence="3">
    <location>
        <begin position="183"/>
        <end position="279"/>
    </location>
</feature>
<dbReference type="GO" id="GO:0019877">
    <property type="term" value="P:diaminopimelate biosynthetic process"/>
    <property type="evidence" value="ECO:0007669"/>
    <property type="project" value="UniProtKB-ARBA"/>
</dbReference>
<organism evidence="4 5">
    <name type="scientific">Faecalibacillus intestinalis</name>
    <dbReference type="NCBI Taxonomy" id="1982626"/>
    <lineage>
        <taxon>Bacteria</taxon>
        <taxon>Bacillati</taxon>
        <taxon>Bacillota</taxon>
        <taxon>Erysipelotrichia</taxon>
        <taxon>Erysipelotrichales</taxon>
        <taxon>Coprobacillaceae</taxon>
        <taxon>Faecalibacillus</taxon>
    </lineage>
</organism>
<evidence type="ECO:0000259" key="3">
    <source>
        <dbReference type="Pfam" id="PF07687"/>
    </source>
</evidence>
<dbReference type="CDD" id="cd03886">
    <property type="entry name" value="M20_Acy1"/>
    <property type="match status" value="1"/>
</dbReference>
<dbReference type="Pfam" id="PF01546">
    <property type="entry name" value="Peptidase_M20"/>
    <property type="match status" value="1"/>
</dbReference>
<keyword evidence="2" id="KW-0464">Manganese</keyword>
<protein>
    <submittedName>
        <fullName evidence="4">M20 family metallopeptidase</fullName>
    </submittedName>
</protein>
<sequence length="393" mass="43482">MDYYKRANELKEDTIEIRRYLHKNAEVGLDLPNTVEYVMKQLKEYGIQPQLCGHGVTATIGKGKPVILLRADMDALPITELSGEEFTCTSGNMHACGHDIHTAMLLTAARMLKEDEDHLHGTVKLMFQSAEEIFKGANDMIEHGILDHPRPDAAMAYHMMIGKNQVGTYMYNAGGIMMNSVDEFKITIHGKGTHGAYPHQGIDPINIGVHIHLALQELISREANPQDICTLTIGKFNAGSAANIIPESAILQGTLRTNNVSTRENLLSRMKEVCHKIADTYRGTVEIEMVSTVPPLMCDPQLTLEMAEYMSQIGIEGLKGIPNSIATASEDFAIIAEKIPTTYMILTAGFMDERGDYPLHHPKAQFDENVCVIGAACFAYCASHWLGNHKNRT</sequence>
<feature type="binding site" evidence="2">
    <location>
        <position position="98"/>
    </location>
    <ligand>
        <name>Mn(2+)</name>
        <dbReference type="ChEBI" id="CHEBI:29035"/>
        <label>2</label>
    </ligand>
</feature>
<feature type="binding site" evidence="2">
    <location>
        <position position="360"/>
    </location>
    <ligand>
        <name>Mn(2+)</name>
        <dbReference type="ChEBI" id="CHEBI:29035"/>
        <label>2</label>
    </ligand>
</feature>
<dbReference type="InterPro" id="IPR036264">
    <property type="entry name" value="Bact_exopeptidase_dim_dom"/>
</dbReference>
<dbReference type="NCBIfam" id="TIGR01891">
    <property type="entry name" value="amidohydrolases"/>
    <property type="match status" value="1"/>
</dbReference>
<feature type="binding site" evidence="2">
    <location>
        <position position="96"/>
    </location>
    <ligand>
        <name>Mn(2+)</name>
        <dbReference type="ChEBI" id="CHEBI:29035"/>
        <label>2</label>
    </ligand>
</feature>
<dbReference type="Proteomes" id="UP001197827">
    <property type="component" value="Unassembled WGS sequence"/>
</dbReference>
<accession>A0AAW4VCQ0</accession>
<dbReference type="AlphaFoldDB" id="A0AAW4VCQ0"/>
<comment type="caution">
    <text evidence="4">The sequence shown here is derived from an EMBL/GenBank/DDBJ whole genome shotgun (WGS) entry which is preliminary data.</text>
</comment>
<dbReference type="PIRSF" id="PIRSF005962">
    <property type="entry name" value="Pept_M20D_amidohydro"/>
    <property type="match status" value="1"/>
</dbReference>
<keyword evidence="2" id="KW-0479">Metal-binding</keyword>
<dbReference type="InterPro" id="IPR017439">
    <property type="entry name" value="Amidohydrolase"/>
</dbReference>
<comment type="cofactor">
    <cofactor evidence="2">
        <name>Mn(2+)</name>
        <dbReference type="ChEBI" id="CHEBI:29035"/>
    </cofactor>
    <text evidence="2">The Mn(2+) ion enhances activity.</text>
</comment>
<dbReference type="InterPro" id="IPR011650">
    <property type="entry name" value="Peptidase_M20_dimer"/>
</dbReference>
<dbReference type="Pfam" id="PF07687">
    <property type="entry name" value="M20_dimer"/>
    <property type="match status" value="1"/>
</dbReference>
<feature type="binding site" evidence="2">
    <location>
        <position position="158"/>
    </location>
    <ligand>
        <name>Mn(2+)</name>
        <dbReference type="ChEBI" id="CHEBI:29035"/>
        <label>2</label>
    </ligand>
</feature>
<gene>
    <name evidence="4" type="ORF">LJD74_05210</name>
</gene>
<reference evidence="4" key="1">
    <citation type="submission" date="2021-10" db="EMBL/GenBank/DDBJ databases">
        <title>Collection of gut derived symbiotic bacterial strains cultured from healthy donors.</title>
        <authorList>
            <person name="Lin H."/>
            <person name="Littmann E."/>
            <person name="Kohout C."/>
            <person name="Pamer E.G."/>
        </authorList>
    </citation>
    <scope>NUCLEOTIDE SEQUENCE</scope>
    <source>
        <strain evidence="4">DFI.5.2</strain>
    </source>
</reference>
<dbReference type="GO" id="GO:0046872">
    <property type="term" value="F:metal ion binding"/>
    <property type="evidence" value="ECO:0007669"/>
    <property type="project" value="UniProtKB-KW"/>
</dbReference>
<dbReference type="GO" id="GO:0050118">
    <property type="term" value="F:N-acetyldiaminopimelate deacetylase activity"/>
    <property type="evidence" value="ECO:0007669"/>
    <property type="project" value="UniProtKB-ARBA"/>
</dbReference>
<evidence type="ECO:0000313" key="4">
    <source>
        <dbReference type="EMBL" id="MCB8561414.1"/>
    </source>
</evidence>